<feature type="domain" description="PPIase cyclophilin-type" evidence="6">
    <location>
        <begin position="24"/>
        <end position="187"/>
    </location>
</feature>
<evidence type="ECO:0000256" key="4">
    <source>
        <dbReference type="ARBA" id="ARBA00023235"/>
    </source>
</evidence>
<evidence type="ECO:0000256" key="5">
    <source>
        <dbReference type="RuleBase" id="RU363019"/>
    </source>
</evidence>
<dbReference type="PROSITE" id="PS00170">
    <property type="entry name" value="CSA_PPIASE_1"/>
    <property type="match status" value="1"/>
</dbReference>
<dbReference type="Pfam" id="PF00160">
    <property type="entry name" value="Pro_isomerase"/>
    <property type="match status" value="1"/>
</dbReference>
<evidence type="ECO:0000256" key="1">
    <source>
        <dbReference type="ARBA" id="ARBA00002388"/>
    </source>
</evidence>
<evidence type="ECO:0000259" key="6">
    <source>
        <dbReference type="PROSITE" id="PS50072"/>
    </source>
</evidence>
<dbReference type="PIRSF" id="PIRSF001467">
    <property type="entry name" value="Peptidylpro_ismrse"/>
    <property type="match status" value="1"/>
</dbReference>
<dbReference type="PANTHER" id="PTHR43246">
    <property type="entry name" value="PEPTIDYL-PROLYL CIS-TRANS ISOMERASE CYP38, CHLOROPLASTIC"/>
    <property type="match status" value="1"/>
</dbReference>
<dbReference type="GO" id="GO:0016853">
    <property type="term" value="F:isomerase activity"/>
    <property type="evidence" value="ECO:0007669"/>
    <property type="project" value="UniProtKB-KW"/>
</dbReference>
<evidence type="ECO:0000256" key="2">
    <source>
        <dbReference type="ARBA" id="ARBA00007365"/>
    </source>
</evidence>
<dbReference type="Proteomes" id="UP000676565">
    <property type="component" value="Unassembled WGS sequence"/>
</dbReference>
<comment type="similarity">
    <text evidence="2 5">Belongs to the cyclophilin-type PPIase family.</text>
</comment>
<dbReference type="RefSeq" id="WP_210663399.1">
    <property type="nucleotide sequence ID" value="NZ_JAGKQQ010000002.1"/>
</dbReference>
<keyword evidence="3 5" id="KW-0697">Rotamase</keyword>
<feature type="signal peptide" evidence="5">
    <location>
        <begin position="1"/>
        <end position="23"/>
    </location>
</feature>
<sequence>MISVKVMVMCFVVLGVVAGSARAANPVVLVETSAGSVKIELFEDKAPVTVKNFLQYVEDKHYDGTIFHRVISDFMIQGGGFESGMKEKKTRDPIKNESGNGLSNLKGTLAMARTSEPNSASAQWYINLKDNTFLDKAKAGDGVGYCVFGRVIDGMDVVDKIKGVETETVKGHENVPSKDVVIKSVKVVKEEKK</sequence>
<keyword evidence="8" id="KW-1185">Reference proteome</keyword>
<dbReference type="PRINTS" id="PR00153">
    <property type="entry name" value="CSAPPISMRASE"/>
</dbReference>
<evidence type="ECO:0000313" key="7">
    <source>
        <dbReference type="EMBL" id="MBP3960906.1"/>
    </source>
</evidence>
<protein>
    <recommendedName>
        <fullName evidence="5">Peptidyl-prolyl cis-trans isomerase</fullName>
        <shortName evidence="5">PPIase</shortName>
        <ecNumber evidence="5">5.2.1.8</ecNumber>
    </recommendedName>
</protein>
<reference evidence="7 8" key="1">
    <citation type="submission" date="2021-04" db="EMBL/GenBank/DDBJ databases">
        <authorList>
            <person name="Ivanova A."/>
        </authorList>
    </citation>
    <scope>NUCLEOTIDE SEQUENCE [LARGE SCALE GENOMIC DNA]</scope>
    <source>
        <strain evidence="7 8">G18</strain>
    </source>
</reference>
<comment type="caution">
    <text evidence="7">The sequence shown here is derived from an EMBL/GenBank/DDBJ whole genome shotgun (WGS) entry which is preliminary data.</text>
</comment>
<comment type="function">
    <text evidence="1 5">PPIases accelerate the folding of proteins. It catalyzes the cis-trans isomerization of proline imidic peptide bonds in oligopeptides.</text>
</comment>
<gene>
    <name evidence="7" type="ORF">J8F10_37265</name>
</gene>
<keyword evidence="5" id="KW-0732">Signal</keyword>
<evidence type="ECO:0000256" key="3">
    <source>
        <dbReference type="ARBA" id="ARBA00023110"/>
    </source>
</evidence>
<comment type="catalytic activity">
    <reaction evidence="5">
        <text>[protein]-peptidylproline (omega=180) = [protein]-peptidylproline (omega=0)</text>
        <dbReference type="Rhea" id="RHEA:16237"/>
        <dbReference type="Rhea" id="RHEA-COMP:10747"/>
        <dbReference type="Rhea" id="RHEA-COMP:10748"/>
        <dbReference type="ChEBI" id="CHEBI:83833"/>
        <dbReference type="ChEBI" id="CHEBI:83834"/>
        <dbReference type="EC" id="5.2.1.8"/>
    </reaction>
</comment>
<organism evidence="7 8">
    <name type="scientific">Gemmata palustris</name>
    <dbReference type="NCBI Taxonomy" id="2822762"/>
    <lineage>
        <taxon>Bacteria</taxon>
        <taxon>Pseudomonadati</taxon>
        <taxon>Planctomycetota</taxon>
        <taxon>Planctomycetia</taxon>
        <taxon>Gemmatales</taxon>
        <taxon>Gemmataceae</taxon>
        <taxon>Gemmata</taxon>
    </lineage>
</organism>
<evidence type="ECO:0000313" key="8">
    <source>
        <dbReference type="Proteomes" id="UP000676565"/>
    </source>
</evidence>
<dbReference type="InterPro" id="IPR002130">
    <property type="entry name" value="Cyclophilin-type_PPIase_dom"/>
</dbReference>
<dbReference type="InterPro" id="IPR029000">
    <property type="entry name" value="Cyclophilin-like_dom_sf"/>
</dbReference>
<dbReference type="EMBL" id="JAGKQQ010000002">
    <property type="protein sequence ID" value="MBP3960906.1"/>
    <property type="molecule type" value="Genomic_DNA"/>
</dbReference>
<dbReference type="InterPro" id="IPR020892">
    <property type="entry name" value="Cyclophilin-type_PPIase_CS"/>
</dbReference>
<accession>A0ABS5C4I6</accession>
<dbReference type="CDD" id="cd01920">
    <property type="entry name" value="cyclophilin_EcCYP_like"/>
    <property type="match status" value="1"/>
</dbReference>
<dbReference type="EC" id="5.2.1.8" evidence="5"/>
<dbReference type="InterPro" id="IPR024936">
    <property type="entry name" value="Cyclophilin-type_PPIase"/>
</dbReference>
<proteinExistence type="inferred from homology"/>
<keyword evidence="4 5" id="KW-0413">Isomerase</keyword>
<dbReference type="PROSITE" id="PS50072">
    <property type="entry name" value="CSA_PPIASE_2"/>
    <property type="match status" value="1"/>
</dbReference>
<feature type="chain" id="PRO_5044954511" description="Peptidyl-prolyl cis-trans isomerase" evidence="5">
    <location>
        <begin position="24"/>
        <end position="193"/>
    </location>
</feature>
<dbReference type="InterPro" id="IPR044665">
    <property type="entry name" value="E_coli_cyclophilin_A-like"/>
</dbReference>
<dbReference type="SUPFAM" id="SSF50891">
    <property type="entry name" value="Cyclophilin-like"/>
    <property type="match status" value="1"/>
</dbReference>
<name>A0ABS5C4I6_9BACT</name>
<dbReference type="Gene3D" id="2.40.100.10">
    <property type="entry name" value="Cyclophilin-like"/>
    <property type="match status" value="1"/>
</dbReference>